<keyword evidence="3" id="KW-0949">S-adenosyl-L-methionine</keyword>
<keyword evidence="2" id="KW-0808">Transferase</keyword>
<accession>A0A420VAD3</accession>
<dbReference type="EMBL" id="JNAD02000001">
    <property type="protein sequence ID" value="RKM99276.1"/>
    <property type="molecule type" value="Genomic_DNA"/>
</dbReference>
<dbReference type="AlphaFoldDB" id="A0A420VAD3"/>
<evidence type="ECO:0000313" key="5">
    <source>
        <dbReference type="EMBL" id="RKM99276.1"/>
    </source>
</evidence>
<feature type="domain" description="Methyltransferase" evidence="4">
    <location>
        <begin position="52"/>
        <end position="148"/>
    </location>
</feature>
<dbReference type="OrthoDB" id="3366024at2"/>
<protein>
    <submittedName>
        <fullName evidence="5">Methyltransferase domain-containing protein</fullName>
    </submittedName>
</protein>
<dbReference type="Gene3D" id="3.40.50.150">
    <property type="entry name" value="Vaccinia Virus protein VP39"/>
    <property type="match status" value="1"/>
</dbReference>
<dbReference type="Proteomes" id="UP000028058">
    <property type="component" value="Unassembled WGS sequence"/>
</dbReference>
<dbReference type="GO" id="GO:0032259">
    <property type="term" value="P:methylation"/>
    <property type="evidence" value="ECO:0007669"/>
    <property type="project" value="UniProtKB-KW"/>
</dbReference>
<evidence type="ECO:0000256" key="2">
    <source>
        <dbReference type="ARBA" id="ARBA00022679"/>
    </source>
</evidence>
<dbReference type="Pfam" id="PF13649">
    <property type="entry name" value="Methyltransf_25"/>
    <property type="match status" value="1"/>
</dbReference>
<evidence type="ECO:0000313" key="6">
    <source>
        <dbReference type="Proteomes" id="UP000028058"/>
    </source>
</evidence>
<evidence type="ECO:0000256" key="3">
    <source>
        <dbReference type="ARBA" id="ARBA00022691"/>
    </source>
</evidence>
<evidence type="ECO:0000256" key="1">
    <source>
        <dbReference type="ARBA" id="ARBA00022603"/>
    </source>
</evidence>
<name>A0A420VAD3_9ACTN</name>
<dbReference type="GO" id="GO:0008168">
    <property type="term" value="F:methyltransferase activity"/>
    <property type="evidence" value="ECO:0007669"/>
    <property type="project" value="UniProtKB-KW"/>
</dbReference>
<dbReference type="RefSeq" id="WP_043463175.1">
    <property type="nucleotide sequence ID" value="NZ_JBFACB010000001.1"/>
</dbReference>
<sequence length="268" mass="29289">MSVSAGKFDAAMEAWQRWQDSPGGRLRYTLAEANLARHTGSPPRAGGRPLRVLDLAGADGGDAIRLALRGHHVTIADFTPAMLARARERAAAAGVAALVDTVEADVLRLPGEQTRPVHDLVVCHNLLQYREDVEAVLRAALAPLRPGGLLSVMAFNRHSGPFNLAVRELDPAAALAALDVRRDRTRTFDTELVLHTAEEVIPVLESLGCTDVHHYGIRSFCDVIADDERKRDPAFYADLERLELAVTGRPPYPHLARIFQLVTRKPPA</sequence>
<organism evidence="5 6">
    <name type="scientific">Streptomyces xinghaiensis</name>
    <dbReference type="NCBI Taxonomy" id="1038928"/>
    <lineage>
        <taxon>Bacteria</taxon>
        <taxon>Bacillati</taxon>
        <taxon>Actinomycetota</taxon>
        <taxon>Actinomycetes</taxon>
        <taxon>Kitasatosporales</taxon>
        <taxon>Streptomycetaceae</taxon>
        <taxon>Streptomyces</taxon>
    </lineage>
</organism>
<reference evidence="5 6" key="1">
    <citation type="journal article" date="2014" name="Genome Announc.">
        <title>Draft Genome Sequence of Streptomyces fradiae ATCC 19609, a Strain Highly Sensitive to Antibiotics.</title>
        <authorList>
            <person name="Bekker O.B."/>
            <person name="Klimina K.M."/>
            <person name="Vatlin A.A."/>
            <person name="Zakharevich N.V."/>
            <person name="Kasianov A.S."/>
            <person name="Danilenko V.N."/>
        </authorList>
    </citation>
    <scope>NUCLEOTIDE SEQUENCE [LARGE SCALE GENOMIC DNA]</scope>
    <source>
        <strain evidence="5 6">ATCC 19609</strain>
    </source>
</reference>
<dbReference type="InterPro" id="IPR041698">
    <property type="entry name" value="Methyltransf_25"/>
</dbReference>
<proteinExistence type="predicted"/>
<gene>
    <name evidence="5" type="ORF">SFRA_003555</name>
</gene>
<dbReference type="PANTHER" id="PTHR43464:SF19">
    <property type="entry name" value="UBIQUINONE BIOSYNTHESIS O-METHYLTRANSFERASE, MITOCHONDRIAL"/>
    <property type="match status" value="1"/>
</dbReference>
<comment type="caution">
    <text evidence="5">The sequence shown here is derived from an EMBL/GenBank/DDBJ whole genome shotgun (WGS) entry which is preliminary data.</text>
</comment>
<evidence type="ECO:0000259" key="4">
    <source>
        <dbReference type="Pfam" id="PF13649"/>
    </source>
</evidence>
<dbReference type="PANTHER" id="PTHR43464">
    <property type="entry name" value="METHYLTRANSFERASE"/>
    <property type="match status" value="1"/>
</dbReference>
<keyword evidence="1 5" id="KW-0489">Methyltransferase</keyword>
<dbReference type="SUPFAM" id="SSF53335">
    <property type="entry name" value="S-adenosyl-L-methionine-dependent methyltransferases"/>
    <property type="match status" value="1"/>
</dbReference>
<dbReference type="InterPro" id="IPR029063">
    <property type="entry name" value="SAM-dependent_MTases_sf"/>
</dbReference>
<keyword evidence="6" id="KW-1185">Reference proteome</keyword>
<dbReference type="CDD" id="cd02440">
    <property type="entry name" value="AdoMet_MTases"/>
    <property type="match status" value="1"/>
</dbReference>